<dbReference type="InterPro" id="IPR011251">
    <property type="entry name" value="Luciferase-like_dom"/>
</dbReference>
<evidence type="ECO:0000256" key="1">
    <source>
        <dbReference type="ARBA" id="ARBA00023002"/>
    </source>
</evidence>
<keyword evidence="1" id="KW-0560">Oxidoreductase</keyword>
<evidence type="ECO:0000313" key="4">
    <source>
        <dbReference type="EMBL" id="MBM3226355.1"/>
    </source>
</evidence>
<accession>A0A937W5Z6</accession>
<keyword evidence="2" id="KW-0503">Monooxygenase</keyword>
<dbReference type="Pfam" id="PF00296">
    <property type="entry name" value="Bac_luciferase"/>
    <property type="match status" value="1"/>
</dbReference>
<evidence type="ECO:0000256" key="2">
    <source>
        <dbReference type="ARBA" id="ARBA00023033"/>
    </source>
</evidence>
<dbReference type="AlphaFoldDB" id="A0A937W5Z6"/>
<protein>
    <submittedName>
        <fullName evidence="4">LLM class flavin-dependent oxidoreductase</fullName>
    </submittedName>
</protein>
<dbReference type="SUPFAM" id="SSF51679">
    <property type="entry name" value="Bacterial luciferase-like"/>
    <property type="match status" value="1"/>
</dbReference>
<evidence type="ECO:0000259" key="3">
    <source>
        <dbReference type="Pfam" id="PF00296"/>
    </source>
</evidence>
<feature type="domain" description="Luciferase-like" evidence="3">
    <location>
        <begin position="43"/>
        <end position="342"/>
    </location>
</feature>
<sequence>MKLNWFHLMPYRFLPEDFKEKYRSVWVDVPSELYDAEKTHGLYHEFLDELEFAEECGFDGLCVNEHHQNAYGLMPSPNLMAAALSRRTQRAVITVLGNSIALYNPPVRIAEEFAMLDVMTGGRFIAGFPVGTSMDTNFAYGEVPANLREKYREGHDLIIQAWTRPEPFSFNGKFTQLRYVNIWPRPLQKPHPPIWIPGGGSIETWDWVLEHDYCYCYLSYFGFIRGAKVLQGFWQRCEERGLEPNPYRSGFLQLVAVAETDAEAERQYYAHADYFYNKCLHVYEGFADAPGYRTAATLRAGFAPQVGDRPAQFRSKLSWKDMLEQGYVIGGSPATVRERLEYAIKELRTGHLMVLCQFGSMPPELARQNTALFAKEVMPHIRSIYNEWEDRWWPQPTMQPVAVQK</sequence>
<comment type="caution">
    <text evidence="4">The sequence shown here is derived from an EMBL/GenBank/DDBJ whole genome shotgun (WGS) entry which is preliminary data.</text>
</comment>
<dbReference type="InterPro" id="IPR050766">
    <property type="entry name" value="Bact_Lucif_Oxidored"/>
</dbReference>
<reference evidence="4" key="1">
    <citation type="submission" date="2019-03" db="EMBL/GenBank/DDBJ databases">
        <title>Lake Tanganyika Metagenome-Assembled Genomes (MAGs).</title>
        <authorList>
            <person name="Tran P."/>
        </authorList>
    </citation>
    <scope>NUCLEOTIDE SEQUENCE</scope>
    <source>
        <strain evidence="4">K_DeepCast_65m_m2_066</strain>
    </source>
</reference>
<dbReference type="EMBL" id="VGLS01000879">
    <property type="protein sequence ID" value="MBM3226355.1"/>
    <property type="molecule type" value="Genomic_DNA"/>
</dbReference>
<dbReference type="Gene3D" id="3.20.20.30">
    <property type="entry name" value="Luciferase-like domain"/>
    <property type="match status" value="1"/>
</dbReference>
<dbReference type="InterPro" id="IPR036661">
    <property type="entry name" value="Luciferase-like_sf"/>
</dbReference>
<dbReference type="GO" id="GO:0016705">
    <property type="term" value="F:oxidoreductase activity, acting on paired donors, with incorporation or reduction of molecular oxygen"/>
    <property type="evidence" value="ECO:0007669"/>
    <property type="project" value="InterPro"/>
</dbReference>
<dbReference type="GO" id="GO:0005829">
    <property type="term" value="C:cytosol"/>
    <property type="evidence" value="ECO:0007669"/>
    <property type="project" value="TreeGrafter"/>
</dbReference>
<proteinExistence type="predicted"/>
<evidence type="ECO:0000313" key="5">
    <source>
        <dbReference type="Proteomes" id="UP000712673"/>
    </source>
</evidence>
<name>A0A937W5Z6_UNCTE</name>
<organism evidence="4 5">
    <name type="scientific">Tectimicrobiota bacterium</name>
    <dbReference type="NCBI Taxonomy" id="2528274"/>
    <lineage>
        <taxon>Bacteria</taxon>
        <taxon>Pseudomonadati</taxon>
        <taxon>Nitrospinota/Tectimicrobiota group</taxon>
        <taxon>Candidatus Tectimicrobiota</taxon>
    </lineage>
</organism>
<gene>
    <name evidence="4" type="ORF">FJZ47_21540</name>
</gene>
<dbReference type="GO" id="GO:0004497">
    <property type="term" value="F:monooxygenase activity"/>
    <property type="evidence" value="ECO:0007669"/>
    <property type="project" value="UniProtKB-KW"/>
</dbReference>
<dbReference type="PANTHER" id="PTHR30137">
    <property type="entry name" value="LUCIFERASE-LIKE MONOOXYGENASE"/>
    <property type="match status" value="1"/>
</dbReference>
<dbReference type="Proteomes" id="UP000712673">
    <property type="component" value="Unassembled WGS sequence"/>
</dbReference>
<dbReference type="PANTHER" id="PTHR30137:SF8">
    <property type="entry name" value="BLR5498 PROTEIN"/>
    <property type="match status" value="1"/>
</dbReference>